<dbReference type="RefSeq" id="WP_028902846.1">
    <property type="nucleotide sequence ID" value="NZ_CP071890.1"/>
</dbReference>
<evidence type="ECO:0000313" key="3">
    <source>
        <dbReference type="Proteomes" id="UP000184280"/>
    </source>
</evidence>
<dbReference type="InterPro" id="IPR009061">
    <property type="entry name" value="DNA-bd_dom_put_sf"/>
</dbReference>
<dbReference type="AlphaFoldDB" id="A0A1M7HJ00"/>
<accession>A0A1M7HJ00</accession>
<dbReference type="Proteomes" id="UP000184280">
    <property type="component" value="Unassembled WGS sequence"/>
</dbReference>
<proteinExistence type="predicted"/>
<dbReference type="OrthoDB" id="1097811at2"/>
<name>A0A1M7HJ00_XYLRU</name>
<sequence>MENLIVLKESQLAEMIYETLCRCFDERNIGKLEKPVEHGFYERDELCEYGHISLTTLWRLEKAGVLNSVKVGRRKLYAKQDVNQLIESGQLANFNDKNK</sequence>
<evidence type="ECO:0000313" key="2">
    <source>
        <dbReference type="EMBL" id="SHM28511.1"/>
    </source>
</evidence>
<dbReference type="EMBL" id="FRCJ01000003">
    <property type="protein sequence ID" value="SHM28511.1"/>
    <property type="molecule type" value="Genomic_DNA"/>
</dbReference>
<protein>
    <recommendedName>
        <fullName evidence="1">Helix-turn-helix domain-containing protein</fullName>
    </recommendedName>
</protein>
<dbReference type="InterPro" id="IPR041657">
    <property type="entry name" value="HTH_17"/>
</dbReference>
<organism evidence="2 3">
    <name type="scientific">Xylanibacter ruminicola</name>
    <name type="common">Prevotella ruminicola</name>
    <dbReference type="NCBI Taxonomy" id="839"/>
    <lineage>
        <taxon>Bacteria</taxon>
        <taxon>Pseudomonadati</taxon>
        <taxon>Bacteroidota</taxon>
        <taxon>Bacteroidia</taxon>
        <taxon>Bacteroidales</taxon>
        <taxon>Prevotellaceae</taxon>
        <taxon>Xylanibacter</taxon>
    </lineage>
</organism>
<gene>
    <name evidence="2" type="ORF">SAMN04488494_1595</name>
</gene>
<reference evidence="2 3" key="1">
    <citation type="submission" date="2016-11" db="EMBL/GenBank/DDBJ databases">
        <authorList>
            <person name="Jaros S."/>
            <person name="Januszkiewicz K."/>
            <person name="Wedrychowicz H."/>
        </authorList>
    </citation>
    <scope>NUCLEOTIDE SEQUENCE [LARGE SCALE GENOMIC DNA]</scope>
    <source>
        <strain evidence="2 3">BPI-34</strain>
    </source>
</reference>
<feature type="domain" description="Helix-turn-helix" evidence="1">
    <location>
        <begin position="44"/>
        <end position="88"/>
    </location>
</feature>
<dbReference type="Pfam" id="PF12728">
    <property type="entry name" value="HTH_17"/>
    <property type="match status" value="1"/>
</dbReference>
<dbReference type="SUPFAM" id="SSF46955">
    <property type="entry name" value="Putative DNA-binding domain"/>
    <property type="match status" value="1"/>
</dbReference>
<evidence type="ECO:0000259" key="1">
    <source>
        <dbReference type="Pfam" id="PF12728"/>
    </source>
</evidence>